<dbReference type="EMBL" id="WJJP01000439">
    <property type="protein sequence ID" value="MBD3325606.1"/>
    <property type="molecule type" value="Genomic_DNA"/>
</dbReference>
<proteinExistence type="predicted"/>
<dbReference type="Gene3D" id="3.20.20.140">
    <property type="entry name" value="Metal-dependent hydrolases"/>
    <property type="match status" value="1"/>
</dbReference>
<dbReference type="PANTHER" id="PTHR43794">
    <property type="entry name" value="AMINOHYDROLASE SSNA-RELATED"/>
    <property type="match status" value="1"/>
</dbReference>
<feature type="domain" description="Amidohydrolase-related" evidence="2">
    <location>
        <begin position="54"/>
        <end position="399"/>
    </location>
</feature>
<name>A0A9D5Q785_9BACT</name>
<dbReference type="SUPFAM" id="SSF51556">
    <property type="entry name" value="Metallo-dependent hydrolases"/>
    <property type="match status" value="1"/>
</dbReference>
<evidence type="ECO:0000313" key="4">
    <source>
        <dbReference type="Proteomes" id="UP000649604"/>
    </source>
</evidence>
<comment type="caution">
    <text evidence="3">The sequence shown here is derived from an EMBL/GenBank/DDBJ whole genome shotgun (WGS) entry which is preliminary data.</text>
</comment>
<dbReference type="Pfam" id="PF01979">
    <property type="entry name" value="Amidohydro_1"/>
    <property type="match status" value="1"/>
</dbReference>
<evidence type="ECO:0000256" key="1">
    <source>
        <dbReference type="ARBA" id="ARBA00022801"/>
    </source>
</evidence>
<dbReference type="PANTHER" id="PTHR43794:SF11">
    <property type="entry name" value="AMIDOHYDROLASE-RELATED DOMAIN-CONTAINING PROTEIN"/>
    <property type="match status" value="1"/>
</dbReference>
<dbReference type="GO" id="GO:0016810">
    <property type="term" value="F:hydrolase activity, acting on carbon-nitrogen (but not peptide) bonds"/>
    <property type="evidence" value="ECO:0007669"/>
    <property type="project" value="InterPro"/>
</dbReference>
<accession>A0A9D5Q785</accession>
<keyword evidence="1" id="KW-0378">Hydrolase</keyword>
<dbReference type="InterPro" id="IPR011059">
    <property type="entry name" value="Metal-dep_hydrolase_composite"/>
</dbReference>
<dbReference type="Proteomes" id="UP000649604">
    <property type="component" value="Unassembled WGS sequence"/>
</dbReference>
<organism evidence="3 4">
    <name type="scientific">candidate division KSB3 bacterium</name>
    <dbReference type="NCBI Taxonomy" id="2044937"/>
    <lineage>
        <taxon>Bacteria</taxon>
        <taxon>candidate division KSB3</taxon>
    </lineage>
</organism>
<evidence type="ECO:0000259" key="2">
    <source>
        <dbReference type="Pfam" id="PF01979"/>
    </source>
</evidence>
<gene>
    <name evidence="3" type="primary">ssnA</name>
    <name evidence="3" type="ORF">GF339_13560</name>
</gene>
<dbReference type="InterPro" id="IPR050287">
    <property type="entry name" value="MTA/SAH_deaminase"/>
</dbReference>
<sequence length="435" mass="47769">MAAFLLKHATVITPFPAKIEQQDLRIADGKIVEKAHGLEGRDGETVLDLSGKLLMPGMVCGHTHCYSALARGMPGPAEPPANFPEILEKVWWRLDRALDAETIYSSTVVGVLDALASGTTTIIDHHASPNCIPGSLRMMKDVFEDFGVRGILCYEVTDRGGWERRDQGIAENRWLLEHQSDLVKGLVGAHAAFTLSDESLRLCAELMRAFECGLHMHLAEGVCDGEISRQRHGKGLVERLRALGVCTPQSLLIHGVHLTADEIRQIEDLGCWLVHNPRSNMNNGVGYAPIGQFGARVALGTDGITANMFEEAKFLYFKAQDAGVGVGAEECLRFLAGGFGIAREVFGQPFGVFESGAAADLIVLDYPAPTALHEENLAWHLIFGMTHAHVESVMVKGKFLVQERRFVDCDVAALYRYAQRSAVRLWERMHSVEDA</sequence>
<evidence type="ECO:0000313" key="3">
    <source>
        <dbReference type="EMBL" id="MBD3325606.1"/>
    </source>
</evidence>
<dbReference type="AlphaFoldDB" id="A0A9D5Q785"/>
<dbReference type="InterPro" id="IPR006680">
    <property type="entry name" value="Amidohydro-rel"/>
</dbReference>
<dbReference type="Gene3D" id="2.30.40.10">
    <property type="entry name" value="Urease, subunit C, domain 1"/>
    <property type="match status" value="1"/>
</dbReference>
<protein>
    <submittedName>
        <fullName evidence="3">Aminohydrolase SsnA</fullName>
    </submittedName>
</protein>
<dbReference type="SUPFAM" id="SSF51338">
    <property type="entry name" value="Composite domain of metallo-dependent hydrolases"/>
    <property type="match status" value="1"/>
</dbReference>
<reference evidence="3" key="1">
    <citation type="submission" date="2019-11" db="EMBL/GenBank/DDBJ databases">
        <title>Microbial mats filling the niche in hypersaline microbial mats.</title>
        <authorList>
            <person name="Wong H.L."/>
            <person name="Macleod F.I."/>
            <person name="White R.A. III"/>
            <person name="Burns B.P."/>
        </authorList>
    </citation>
    <scope>NUCLEOTIDE SEQUENCE</scope>
    <source>
        <strain evidence="3">Rbin_158</strain>
    </source>
</reference>
<dbReference type="NCBIfam" id="NF005540">
    <property type="entry name" value="PRK07203.1"/>
    <property type="match status" value="1"/>
</dbReference>
<dbReference type="InterPro" id="IPR032466">
    <property type="entry name" value="Metal_Hydrolase"/>
</dbReference>